<protein>
    <recommendedName>
        <fullName evidence="3">beta-N-acetylhexosaminidase</fullName>
        <ecNumber evidence="3">3.2.1.52</ecNumber>
    </recommendedName>
</protein>
<dbReference type="Pfam" id="PF00728">
    <property type="entry name" value="Glyco_hydro_20"/>
    <property type="match status" value="1"/>
</dbReference>
<dbReference type="GO" id="GO:0005975">
    <property type="term" value="P:carbohydrate metabolic process"/>
    <property type="evidence" value="ECO:0007669"/>
    <property type="project" value="InterPro"/>
</dbReference>
<feature type="coiled-coil region" evidence="5">
    <location>
        <begin position="511"/>
        <end position="538"/>
    </location>
</feature>
<dbReference type="RefSeq" id="XP_034255893.1">
    <property type="nucleotide sequence ID" value="XM_034400002.1"/>
</dbReference>
<keyword evidence="6" id="KW-0812">Transmembrane</keyword>
<dbReference type="SUPFAM" id="SSF51445">
    <property type="entry name" value="(Trans)glycosidases"/>
    <property type="match status" value="1"/>
</dbReference>
<keyword evidence="4" id="KW-0378">Hydrolase</keyword>
<evidence type="ECO:0000256" key="2">
    <source>
        <dbReference type="ARBA" id="ARBA00006285"/>
    </source>
</evidence>
<organism evidence="9">
    <name type="scientific">Thrips palmi</name>
    <name type="common">Melon thrips</name>
    <dbReference type="NCBI Taxonomy" id="161013"/>
    <lineage>
        <taxon>Eukaryota</taxon>
        <taxon>Metazoa</taxon>
        <taxon>Ecdysozoa</taxon>
        <taxon>Arthropoda</taxon>
        <taxon>Hexapoda</taxon>
        <taxon>Insecta</taxon>
        <taxon>Pterygota</taxon>
        <taxon>Neoptera</taxon>
        <taxon>Paraneoptera</taxon>
        <taxon>Thysanoptera</taxon>
        <taxon>Terebrantia</taxon>
        <taxon>Thripoidea</taxon>
        <taxon>Thripidae</taxon>
        <taxon>Thrips</taxon>
    </lineage>
</organism>
<dbReference type="PANTHER" id="PTHR21040:SF13">
    <property type="entry name" value="BETA-N-ACETYLHEXOSAMINIDASE"/>
    <property type="match status" value="1"/>
</dbReference>
<accession>A0A6P9ACI3</accession>
<evidence type="ECO:0000313" key="9">
    <source>
        <dbReference type="RefSeq" id="XP_034255893.1"/>
    </source>
</evidence>
<evidence type="ECO:0000256" key="1">
    <source>
        <dbReference type="ARBA" id="ARBA00001231"/>
    </source>
</evidence>
<dbReference type="InParanoid" id="A0A6P9ACI3"/>
<dbReference type="PANTHER" id="PTHR21040">
    <property type="entry name" value="BCDNA.GH04120"/>
    <property type="match status" value="1"/>
</dbReference>
<feature type="domain" description="Glycoside hydrolase family 20 catalytic" evidence="7">
    <location>
        <begin position="158"/>
        <end position="319"/>
    </location>
</feature>
<dbReference type="KEGG" id="tpal:117653945"/>
<proteinExistence type="inferred from homology"/>
<comment type="similarity">
    <text evidence="2">Belongs to the glycosyl hydrolase 20 family.</text>
</comment>
<evidence type="ECO:0000256" key="3">
    <source>
        <dbReference type="ARBA" id="ARBA00012663"/>
    </source>
</evidence>
<keyword evidence="6" id="KW-1133">Transmembrane helix</keyword>
<dbReference type="InterPro" id="IPR038901">
    <property type="entry name" value="HEXDC-like"/>
</dbReference>
<dbReference type="OrthoDB" id="10023921at2759"/>
<sequence>MKIISLNRLSSKYIFASVTLVIIMLLIYGMSDGNNTHSKFNSVKSKALKNAKANMNAVASEENEYMTQSQAHLLKQRQKEEQLLAGINMKKDTPAVQTWRDSEHTLQYRVVHLDLKGAPPRVSYFEDLFPFLKLHGANGILMEYEDMFPYSGPYFENVSAYNAYSIPDIKRILSLAKENQIEVIPLIQTFGHLEFFLKLKQNIDMREVFSNVGSLCPTHNRTMKVLHAMIDQIVHWHPNLKYLHIGSDEVYELGKCVRCMDKMKQETWNRGQLFINHVKSVAKYIRTKHSHVMPLVWEDMFRSLSYTELFESGISQWVEPVVWNYHPNILMHINSDIWSMYSHNFKNIWIASAFKGATGPDQLLTNFTYHLENHMSWMAIVEQFKHQVNFRGIMMTGWQRYDHFSVLCELFPVGIPSLILNLYYIQNYKHTYPVDAPSKLLDLLRCDVSFPPHIGGTTCVFPGAPVFILVQRFFLIQRELENPITGINNPVARAWMSDQNIKWNVSNPHQVEAATSEIDRFKMELMNLKTEFRNAALEVYDQYTIEEWIEAYIRPYEKRLVNQWMAREKLLQRMDWPRRPFNFYRNR</sequence>
<dbReference type="Gene3D" id="3.20.20.80">
    <property type="entry name" value="Glycosidases"/>
    <property type="match status" value="1"/>
</dbReference>
<evidence type="ECO:0000256" key="6">
    <source>
        <dbReference type="SAM" id="Phobius"/>
    </source>
</evidence>
<gene>
    <name evidence="9" type="primary">LOC117653945</name>
</gene>
<dbReference type="CDD" id="cd06565">
    <property type="entry name" value="GH20_GcnA-like"/>
    <property type="match status" value="1"/>
</dbReference>
<feature type="transmembrane region" description="Helical" evidence="6">
    <location>
        <begin position="12"/>
        <end position="31"/>
    </location>
</feature>
<dbReference type="GeneID" id="117653945"/>
<evidence type="ECO:0000313" key="8">
    <source>
        <dbReference type="Proteomes" id="UP000515158"/>
    </source>
</evidence>
<reference evidence="9" key="1">
    <citation type="submission" date="2025-08" db="UniProtKB">
        <authorList>
            <consortium name="RefSeq"/>
        </authorList>
    </citation>
    <scope>IDENTIFICATION</scope>
    <source>
        <tissue evidence="9">Total insect</tissue>
    </source>
</reference>
<dbReference type="InterPro" id="IPR017853">
    <property type="entry name" value="GH"/>
</dbReference>
<dbReference type="EC" id="3.2.1.52" evidence="3"/>
<evidence type="ECO:0000259" key="7">
    <source>
        <dbReference type="Pfam" id="PF00728"/>
    </source>
</evidence>
<keyword evidence="6" id="KW-0472">Membrane</keyword>
<dbReference type="InterPro" id="IPR015883">
    <property type="entry name" value="Glyco_hydro_20_cat"/>
</dbReference>
<name>A0A6P9ACI3_THRPL</name>
<dbReference type="Proteomes" id="UP000515158">
    <property type="component" value="Unplaced"/>
</dbReference>
<evidence type="ECO:0000256" key="4">
    <source>
        <dbReference type="ARBA" id="ARBA00022801"/>
    </source>
</evidence>
<evidence type="ECO:0000256" key="5">
    <source>
        <dbReference type="SAM" id="Coils"/>
    </source>
</evidence>
<dbReference type="AlphaFoldDB" id="A0A6P9ACI3"/>
<dbReference type="GO" id="GO:0004563">
    <property type="term" value="F:beta-N-acetylhexosaminidase activity"/>
    <property type="evidence" value="ECO:0007669"/>
    <property type="project" value="UniProtKB-EC"/>
</dbReference>
<comment type="catalytic activity">
    <reaction evidence="1">
        <text>Hydrolysis of terminal non-reducing N-acetyl-D-hexosamine residues in N-acetyl-beta-D-hexosaminides.</text>
        <dbReference type="EC" id="3.2.1.52"/>
    </reaction>
</comment>
<keyword evidence="8" id="KW-1185">Reference proteome</keyword>
<keyword evidence="5" id="KW-0175">Coiled coil</keyword>